<sequence>MFNHHFIVANFVRQAMRDALEGSGPTGNTRDTQETLLAVGARRRMGWLETVLRWWRARHPAAKTEARC</sequence>
<name>A0A399F3S8_9DEIN</name>
<evidence type="ECO:0000313" key="2">
    <source>
        <dbReference type="Proteomes" id="UP000265341"/>
    </source>
</evidence>
<accession>A0A399F3S8</accession>
<organism evidence="1 2">
    <name type="scientific">Calidithermus roseus</name>
    <dbReference type="NCBI Taxonomy" id="1644118"/>
    <lineage>
        <taxon>Bacteria</taxon>
        <taxon>Thermotogati</taxon>
        <taxon>Deinococcota</taxon>
        <taxon>Deinococci</taxon>
        <taxon>Thermales</taxon>
        <taxon>Thermaceae</taxon>
        <taxon>Calidithermus</taxon>
    </lineage>
</organism>
<proteinExistence type="predicted"/>
<keyword evidence="2" id="KW-1185">Reference proteome</keyword>
<dbReference type="EMBL" id="QWLA01000004">
    <property type="protein sequence ID" value="RIH89261.1"/>
    <property type="molecule type" value="Genomic_DNA"/>
</dbReference>
<dbReference type="Proteomes" id="UP000265341">
    <property type="component" value="Unassembled WGS sequence"/>
</dbReference>
<dbReference type="RefSeq" id="WP_119275757.1">
    <property type="nucleotide sequence ID" value="NZ_QWLA01000004.1"/>
</dbReference>
<evidence type="ECO:0000313" key="1">
    <source>
        <dbReference type="EMBL" id="RIH89261.1"/>
    </source>
</evidence>
<protein>
    <submittedName>
        <fullName evidence="1">Uncharacterized protein</fullName>
    </submittedName>
</protein>
<dbReference type="OrthoDB" id="9897988at2"/>
<gene>
    <name evidence="1" type="ORF">Mrose_00401</name>
</gene>
<comment type="caution">
    <text evidence="1">The sequence shown here is derived from an EMBL/GenBank/DDBJ whole genome shotgun (WGS) entry which is preliminary data.</text>
</comment>
<reference evidence="1 2" key="1">
    <citation type="submission" date="2018-08" db="EMBL/GenBank/DDBJ databases">
        <title>Meiothermus roseus NBRC 110900 genome sequencing project.</title>
        <authorList>
            <person name="Da Costa M.S."/>
            <person name="Albuquerque L."/>
            <person name="Raposo P."/>
            <person name="Froufe H.J.C."/>
            <person name="Barroso C.S."/>
            <person name="Egas C."/>
        </authorList>
    </citation>
    <scope>NUCLEOTIDE SEQUENCE [LARGE SCALE GENOMIC DNA]</scope>
    <source>
        <strain evidence="1 2">NBRC 110900</strain>
    </source>
</reference>
<dbReference type="AlphaFoldDB" id="A0A399F3S8"/>